<evidence type="ECO:0000256" key="1">
    <source>
        <dbReference type="ARBA" id="ARBA00006847"/>
    </source>
</evidence>
<dbReference type="EMBL" id="JBHSIT010000002">
    <property type="protein sequence ID" value="MFC4906877.1"/>
    <property type="molecule type" value="Genomic_DNA"/>
</dbReference>
<dbReference type="InterPro" id="IPR041372">
    <property type="entry name" value="Cas3_C"/>
</dbReference>
<dbReference type="Pfam" id="PF00270">
    <property type="entry name" value="DEAD"/>
    <property type="match status" value="1"/>
</dbReference>
<gene>
    <name evidence="12" type="primary">cas3</name>
    <name evidence="12" type="ORF">ACFPCY_06070</name>
</gene>
<dbReference type="NCBIfam" id="TIGR01596">
    <property type="entry name" value="cas3_HD"/>
    <property type="match status" value="1"/>
</dbReference>
<name>A0ABV9TVQ7_9ACTN</name>
<dbReference type="InterPro" id="IPR014001">
    <property type="entry name" value="Helicase_ATP-bd"/>
</dbReference>
<dbReference type="InterPro" id="IPR054712">
    <property type="entry name" value="Cas3-like_dom"/>
</dbReference>
<evidence type="ECO:0000256" key="5">
    <source>
        <dbReference type="ARBA" id="ARBA00022741"/>
    </source>
</evidence>
<dbReference type="Pfam" id="PF22590">
    <property type="entry name" value="Cas3-like_C_2"/>
    <property type="match status" value="1"/>
</dbReference>
<evidence type="ECO:0000256" key="8">
    <source>
        <dbReference type="ARBA" id="ARBA00022840"/>
    </source>
</evidence>
<dbReference type="NCBIfam" id="TIGR01587">
    <property type="entry name" value="cas3_core"/>
    <property type="match status" value="1"/>
</dbReference>
<comment type="similarity">
    <text evidence="2">In the central section; belongs to the CRISPR-associated helicase Cas3 family.</text>
</comment>
<keyword evidence="8" id="KW-0067">ATP-binding</keyword>
<feature type="domain" description="HD Cas3-type" evidence="11">
    <location>
        <begin position="24"/>
        <end position="213"/>
    </location>
</feature>
<dbReference type="InterPro" id="IPR006474">
    <property type="entry name" value="Helicase_Cas3_CRISPR-ass_core"/>
</dbReference>
<dbReference type="Pfam" id="PF18395">
    <property type="entry name" value="Cas3_C"/>
    <property type="match status" value="1"/>
</dbReference>
<keyword evidence="7" id="KW-0347">Helicase</keyword>
<keyword evidence="3" id="KW-0540">Nuclease</keyword>
<dbReference type="Proteomes" id="UP001595872">
    <property type="component" value="Unassembled WGS sequence"/>
</dbReference>
<evidence type="ECO:0000259" key="11">
    <source>
        <dbReference type="PROSITE" id="PS51643"/>
    </source>
</evidence>
<evidence type="ECO:0000256" key="4">
    <source>
        <dbReference type="ARBA" id="ARBA00022723"/>
    </source>
</evidence>
<dbReference type="Gene3D" id="3.40.50.300">
    <property type="entry name" value="P-loop containing nucleotide triphosphate hydrolases"/>
    <property type="match status" value="2"/>
</dbReference>
<evidence type="ECO:0000313" key="12">
    <source>
        <dbReference type="EMBL" id="MFC4906877.1"/>
    </source>
</evidence>
<organism evidence="12 13">
    <name type="scientific">Actinomadura gamaensis</name>
    <dbReference type="NCBI Taxonomy" id="1763541"/>
    <lineage>
        <taxon>Bacteria</taxon>
        <taxon>Bacillati</taxon>
        <taxon>Actinomycetota</taxon>
        <taxon>Actinomycetes</taxon>
        <taxon>Streptosporangiales</taxon>
        <taxon>Thermomonosporaceae</taxon>
        <taxon>Actinomadura</taxon>
    </lineage>
</organism>
<protein>
    <submittedName>
        <fullName evidence="12">CRISPR-associated helicase Cas3</fullName>
    </submittedName>
</protein>
<dbReference type="CDD" id="cd09641">
    <property type="entry name" value="Cas3''_I"/>
    <property type="match status" value="1"/>
</dbReference>
<comment type="similarity">
    <text evidence="1">In the N-terminal section; belongs to the CRISPR-associated nuclease Cas3-HD family.</text>
</comment>
<accession>A0ABV9TVQ7</accession>
<sequence length="900" mass="97972">MELSGAARAVWGKTGEASRNKSISAEAWHPLIAHLVDAGHVAGWLWREFLPPRLKSQLAEGMAGDEVEAERLMSWLAGLHDLGKASDFQSKSAWHARLGRGAGLPFSERTKTPHSLVSASALWELLEEYGWDEPEGPALVLGGHHGAFPSPLWQSTARRALTYEHPRWAEVRRELFEAVTDHFGADPAQWRAVRFSVPVQVCLAGAVILADWLASNESLYDYRAPFGDDYLQASAAATERIRELIGLREMWQPDRRLASTAPGTFFPARWPKIATPRDVQVKALHLAQEASGAGLVIIEAPMGDGKTEAALAAAEVLGVHTGAQGIFVGLPTQATSNQMFTRVSAWLGEQDAKTTVALAHGKARRQEEYRQLFLPRGVGIDECDGGITASQWLSGGKKRLLAPVVVGTVDQVLLAGVAARHVALRMLGLVGKVVVIDEVHAYDAYMSTILRRVLSWLGALEVPVALLSATLPRRVRQDLLDAYSGQALKHTTEAPTYPQLSWAARDASHVQVVSARATTGPQVRLDLLDEPGASAGQVVNTVSDLLADGGSALVVRNTVRRAQQTWRAFAEKLGTDAVSLAHSRFTVADRRARDELLVADFGPERKDRPSPHVVVATQVAEQSLDVDFDVGVSDLAPVDLLLQRLGRVHRHARDNRPEAVKRPRLLVAGHAAVPDGPPRVPYGSALVYGEHLLWRTAAALWGRDHIDLPRDIPALIEQVYGTARIGPDCWQRDLRRAAEDHQDVLEAMALAARQIILPPPDCESLAEIGDIGEARDEDDPDVHATVRLGPRTVEVILLRATTSGDAAESGLTVSAGSLLEIPLRRQPSSQAIDTILDQAIRLPQQLTDAALEQSFLVQAWRHVPWLSRARVLLLPPAGPLRMGDRLVSYDPVIGLEDARA</sequence>
<dbReference type="RefSeq" id="WP_378252619.1">
    <property type="nucleotide sequence ID" value="NZ_JBHSIT010000002.1"/>
</dbReference>
<evidence type="ECO:0000256" key="6">
    <source>
        <dbReference type="ARBA" id="ARBA00022801"/>
    </source>
</evidence>
<dbReference type="InterPro" id="IPR006483">
    <property type="entry name" value="CRISPR-assoc_Cas3_HD"/>
</dbReference>
<dbReference type="SUPFAM" id="SSF52540">
    <property type="entry name" value="P-loop containing nucleoside triphosphate hydrolases"/>
    <property type="match status" value="1"/>
</dbReference>
<evidence type="ECO:0000256" key="2">
    <source>
        <dbReference type="ARBA" id="ARBA00009046"/>
    </source>
</evidence>
<dbReference type="PROSITE" id="PS51643">
    <property type="entry name" value="HD_CAS3"/>
    <property type="match status" value="1"/>
</dbReference>
<reference evidence="13" key="1">
    <citation type="journal article" date="2019" name="Int. J. Syst. Evol. Microbiol.">
        <title>The Global Catalogue of Microorganisms (GCM) 10K type strain sequencing project: providing services to taxonomists for standard genome sequencing and annotation.</title>
        <authorList>
            <consortium name="The Broad Institute Genomics Platform"/>
            <consortium name="The Broad Institute Genome Sequencing Center for Infectious Disease"/>
            <person name="Wu L."/>
            <person name="Ma J."/>
        </authorList>
    </citation>
    <scope>NUCLEOTIDE SEQUENCE [LARGE SCALE GENOMIC DNA]</scope>
    <source>
        <strain evidence="13">KLKA75</strain>
    </source>
</reference>
<dbReference type="PROSITE" id="PS51192">
    <property type="entry name" value="HELICASE_ATP_BIND_1"/>
    <property type="match status" value="1"/>
</dbReference>
<dbReference type="InterPro" id="IPR050547">
    <property type="entry name" value="DEAD_box_RNA_helicases"/>
</dbReference>
<dbReference type="Pfam" id="PF18019">
    <property type="entry name" value="Cas3_HD"/>
    <property type="match status" value="1"/>
</dbReference>
<evidence type="ECO:0000256" key="9">
    <source>
        <dbReference type="ARBA" id="ARBA00023118"/>
    </source>
</evidence>
<feature type="domain" description="Helicase ATP-binding" evidence="10">
    <location>
        <begin position="287"/>
        <end position="479"/>
    </location>
</feature>
<dbReference type="Gene3D" id="1.10.3210.30">
    <property type="match status" value="1"/>
</dbReference>
<keyword evidence="6" id="KW-0378">Hydrolase</keyword>
<dbReference type="PANTHER" id="PTHR47963">
    <property type="entry name" value="DEAD-BOX ATP-DEPENDENT RNA HELICASE 47, MITOCHONDRIAL"/>
    <property type="match status" value="1"/>
</dbReference>
<dbReference type="InterPro" id="IPR011545">
    <property type="entry name" value="DEAD/DEAH_box_helicase_dom"/>
</dbReference>
<evidence type="ECO:0000256" key="3">
    <source>
        <dbReference type="ARBA" id="ARBA00022722"/>
    </source>
</evidence>
<keyword evidence="4" id="KW-0479">Metal-binding</keyword>
<evidence type="ECO:0000259" key="10">
    <source>
        <dbReference type="PROSITE" id="PS51192"/>
    </source>
</evidence>
<dbReference type="SMART" id="SM00487">
    <property type="entry name" value="DEXDc"/>
    <property type="match status" value="1"/>
</dbReference>
<dbReference type="InterPro" id="IPR027417">
    <property type="entry name" value="P-loop_NTPase"/>
</dbReference>
<dbReference type="PANTHER" id="PTHR47963:SF9">
    <property type="entry name" value="CRISPR-ASSOCIATED ENDONUCLEASE_HELICASE CAS3"/>
    <property type="match status" value="1"/>
</dbReference>
<proteinExistence type="inferred from homology"/>
<dbReference type="InterPro" id="IPR038257">
    <property type="entry name" value="CRISPR-assoc_Cas3_HD_sf"/>
</dbReference>
<evidence type="ECO:0000313" key="13">
    <source>
        <dbReference type="Proteomes" id="UP001595872"/>
    </source>
</evidence>
<comment type="caution">
    <text evidence="12">The sequence shown here is derived from an EMBL/GenBank/DDBJ whole genome shotgun (WGS) entry which is preliminary data.</text>
</comment>
<keyword evidence="9" id="KW-0051">Antiviral defense</keyword>
<keyword evidence="13" id="KW-1185">Reference proteome</keyword>
<evidence type="ECO:0000256" key="7">
    <source>
        <dbReference type="ARBA" id="ARBA00022806"/>
    </source>
</evidence>
<keyword evidence="5" id="KW-0547">Nucleotide-binding</keyword>